<keyword evidence="2" id="KW-1185">Reference proteome</keyword>
<organism evidence="2 3">
    <name type="scientific">Romanomermis culicivorax</name>
    <name type="common">Nematode worm</name>
    <dbReference type="NCBI Taxonomy" id="13658"/>
    <lineage>
        <taxon>Eukaryota</taxon>
        <taxon>Metazoa</taxon>
        <taxon>Ecdysozoa</taxon>
        <taxon>Nematoda</taxon>
        <taxon>Enoplea</taxon>
        <taxon>Dorylaimia</taxon>
        <taxon>Mermithida</taxon>
        <taxon>Mermithoidea</taxon>
        <taxon>Mermithidae</taxon>
        <taxon>Romanomermis</taxon>
    </lineage>
</organism>
<dbReference type="Proteomes" id="UP000887565">
    <property type="component" value="Unplaced"/>
</dbReference>
<dbReference type="AlphaFoldDB" id="A0A915HSG5"/>
<keyword evidence="1" id="KW-1133">Transmembrane helix</keyword>
<feature type="transmembrane region" description="Helical" evidence="1">
    <location>
        <begin position="14"/>
        <end position="34"/>
    </location>
</feature>
<evidence type="ECO:0000256" key="1">
    <source>
        <dbReference type="SAM" id="Phobius"/>
    </source>
</evidence>
<evidence type="ECO:0000313" key="2">
    <source>
        <dbReference type="Proteomes" id="UP000887565"/>
    </source>
</evidence>
<accession>A0A915HSG5</accession>
<keyword evidence="1" id="KW-0472">Membrane</keyword>
<name>A0A915HSG5_ROMCU</name>
<dbReference type="WBParaSite" id="nRc.2.0.1.t04355-RA">
    <property type="protein sequence ID" value="nRc.2.0.1.t04355-RA"/>
    <property type="gene ID" value="nRc.2.0.1.g04355"/>
</dbReference>
<proteinExistence type="predicted"/>
<protein>
    <submittedName>
        <fullName evidence="3">Uncharacterized protein</fullName>
    </submittedName>
</protein>
<sequence length="63" mass="7333">MFRPEQWVDVQLKLIHLLSSIKIVSDFLFGATWFRMFSKSIERCALQSYGLVKRISISLGRGK</sequence>
<reference evidence="3" key="1">
    <citation type="submission" date="2022-11" db="UniProtKB">
        <authorList>
            <consortium name="WormBaseParasite"/>
        </authorList>
    </citation>
    <scope>IDENTIFICATION</scope>
</reference>
<keyword evidence="1" id="KW-0812">Transmembrane</keyword>
<evidence type="ECO:0000313" key="3">
    <source>
        <dbReference type="WBParaSite" id="nRc.2.0.1.t04355-RA"/>
    </source>
</evidence>